<feature type="domain" description="Zinc finger DNA-directed DNA polymerase family B alpha" evidence="6">
    <location>
        <begin position="303"/>
        <end position="495"/>
    </location>
</feature>
<dbReference type="InterPro" id="IPR017964">
    <property type="entry name" value="DNA-dir_DNA_pol_B_CS"/>
</dbReference>
<keyword evidence="2" id="KW-0808">Transferase</keyword>
<evidence type="ECO:0000259" key="6">
    <source>
        <dbReference type="Pfam" id="PF08996"/>
    </source>
</evidence>
<dbReference type="GO" id="GO:0000166">
    <property type="term" value="F:nucleotide binding"/>
    <property type="evidence" value="ECO:0007669"/>
    <property type="project" value="InterPro"/>
</dbReference>
<keyword evidence="8" id="KW-1185">Reference proteome</keyword>
<dbReference type="Proteomes" id="UP000708208">
    <property type="component" value="Unassembled WGS sequence"/>
</dbReference>
<dbReference type="GO" id="GO:0006273">
    <property type="term" value="P:lagging strand elongation"/>
    <property type="evidence" value="ECO:0007669"/>
    <property type="project" value="TreeGrafter"/>
</dbReference>
<comment type="caution">
    <text evidence="7">The sequence shown here is derived from an EMBL/GenBank/DDBJ whole genome shotgun (WGS) entry which is preliminary data.</text>
</comment>
<dbReference type="GO" id="GO:0003887">
    <property type="term" value="F:DNA-directed DNA polymerase activity"/>
    <property type="evidence" value="ECO:0007669"/>
    <property type="project" value="UniProtKB-KW"/>
</dbReference>
<dbReference type="Pfam" id="PF08996">
    <property type="entry name" value="zf-DNA_Pol"/>
    <property type="match status" value="1"/>
</dbReference>
<dbReference type="EMBL" id="CAJVCH010530847">
    <property type="protein sequence ID" value="CAG7823867.1"/>
    <property type="molecule type" value="Genomic_DNA"/>
</dbReference>
<evidence type="ECO:0000256" key="4">
    <source>
        <dbReference type="ARBA" id="ARBA00022932"/>
    </source>
</evidence>
<evidence type="ECO:0000313" key="7">
    <source>
        <dbReference type="EMBL" id="CAG7823867.1"/>
    </source>
</evidence>
<dbReference type="InterPro" id="IPR006134">
    <property type="entry name" value="DNA-dir_DNA_pol_B_multi_dom"/>
</dbReference>
<dbReference type="GO" id="GO:0005658">
    <property type="term" value="C:alpha DNA polymerase:primase complex"/>
    <property type="evidence" value="ECO:0007669"/>
    <property type="project" value="TreeGrafter"/>
</dbReference>
<dbReference type="PROSITE" id="PS00116">
    <property type="entry name" value="DNA_POLYMERASE_B"/>
    <property type="match status" value="1"/>
</dbReference>
<evidence type="ECO:0000256" key="2">
    <source>
        <dbReference type="ARBA" id="ARBA00022679"/>
    </source>
</evidence>
<evidence type="ECO:0000259" key="5">
    <source>
        <dbReference type="Pfam" id="PF00136"/>
    </source>
</evidence>
<accession>A0A8J2L191</accession>
<dbReference type="GO" id="GO:0006272">
    <property type="term" value="P:leading strand elongation"/>
    <property type="evidence" value="ECO:0007669"/>
    <property type="project" value="TreeGrafter"/>
</dbReference>
<keyword evidence="3" id="KW-0548">Nucleotidyltransferase</keyword>
<organism evidence="7 8">
    <name type="scientific">Allacma fusca</name>
    <dbReference type="NCBI Taxonomy" id="39272"/>
    <lineage>
        <taxon>Eukaryota</taxon>
        <taxon>Metazoa</taxon>
        <taxon>Ecdysozoa</taxon>
        <taxon>Arthropoda</taxon>
        <taxon>Hexapoda</taxon>
        <taxon>Collembola</taxon>
        <taxon>Symphypleona</taxon>
        <taxon>Sminthuridae</taxon>
        <taxon>Allacma</taxon>
    </lineage>
</organism>
<protein>
    <recommendedName>
        <fullName evidence="1">DNA-directed DNA polymerase</fullName>
        <ecNumber evidence="1">2.7.7.7</ecNumber>
    </recommendedName>
</protein>
<dbReference type="InterPro" id="IPR015088">
    <property type="entry name" value="Znf_DNA-dir_DNA_pol_B_alpha"/>
</dbReference>
<gene>
    <name evidence="7" type="ORF">AFUS01_LOCUS34058</name>
</gene>
<dbReference type="OrthoDB" id="6755010at2759"/>
<evidence type="ECO:0000256" key="3">
    <source>
        <dbReference type="ARBA" id="ARBA00022695"/>
    </source>
</evidence>
<dbReference type="GO" id="GO:0003697">
    <property type="term" value="F:single-stranded DNA binding"/>
    <property type="evidence" value="ECO:0007669"/>
    <property type="project" value="TreeGrafter"/>
</dbReference>
<dbReference type="AlphaFoldDB" id="A0A8J2L191"/>
<dbReference type="PANTHER" id="PTHR45861">
    <property type="entry name" value="DNA POLYMERASE ALPHA CATALYTIC SUBUNIT"/>
    <property type="match status" value="1"/>
</dbReference>
<dbReference type="GO" id="GO:1902975">
    <property type="term" value="P:mitotic DNA replication initiation"/>
    <property type="evidence" value="ECO:0007669"/>
    <property type="project" value="TreeGrafter"/>
</dbReference>
<dbReference type="Pfam" id="PF00136">
    <property type="entry name" value="DNA_pol_B"/>
    <property type="match status" value="1"/>
</dbReference>
<reference evidence="7" key="1">
    <citation type="submission" date="2021-06" db="EMBL/GenBank/DDBJ databases">
        <authorList>
            <person name="Hodson N. C."/>
            <person name="Mongue J. A."/>
            <person name="Jaron S. K."/>
        </authorList>
    </citation>
    <scope>NUCLEOTIDE SEQUENCE</scope>
</reference>
<dbReference type="NCBIfam" id="TIGR00592">
    <property type="entry name" value="pol2"/>
    <property type="match status" value="1"/>
</dbReference>
<sequence>MFYIVGKGRDILLKTKDQVEKMGFEVIYGDTDSLMINSHTQDIQQVFQIGNKIKSEINRTYRLLELEIDGVFRFLLLLKKKKYAAMLCNLKPGGEKEYVLELKGLDMVRRDWAPIASSTARACLDEIMSEQPLDDKIFKVCKVLNDVGDQLREGKIPLKELLITKQLAKHPEEYKNSAGLYHVKVALRMNESGKMPKKFRNGDTVSYLFCTDGEAHHLTELGKPIEIKKDQDDGTDEKEVKQLTPDPIYYLANQVHPVVSRICDPIPGLDPARIADSLGLDSSSYKRRRVVEENEDKFLGHQSEAEKYTDCEKLTFQCAKCSTLITLTSPLFRKKGKLEFCLATCPNENCVENPWGSTINFKNKLTIFIRKFITRYYKNTFICEDPSCSGVTSTMPLYLERGYPVCACKQALMYKEFSDAQLYRQLNYLHFVFDLYKSFEELTKDEKDELKRKLHNKHHPGKKDGVELIYEDLQSFVKNTLDHSAYSHIDLKNIFSLISTRKADRTFDSGSVPSNHFITREFRMKIYKFSRAFTLWALQFQKSFKIIPRKIDPPIKQHNHKRTPNPDEIEEIELIHEDPQLFVKKTFKTITSTSHSMSFHLHAQI</sequence>
<evidence type="ECO:0000256" key="1">
    <source>
        <dbReference type="ARBA" id="ARBA00012417"/>
    </source>
</evidence>
<keyword evidence="4" id="KW-0239">DNA-directed DNA polymerase</keyword>
<dbReference type="PANTHER" id="PTHR45861:SF1">
    <property type="entry name" value="DNA POLYMERASE ALPHA CATALYTIC SUBUNIT"/>
    <property type="match status" value="1"/>
</dbReference>
<proteinExistence type="predicted"/>
<evidence type="ECO:0000313" key="8">
    <source>
        <dbReference type="Proteomes" id="UP000708208"/>
    </source>
</evidence>
<feature type="domain" description="DNA-directed DNA polymerase family B multifunctional" evidence="5">
    <location>
        <begin position="5"/>
        <end position="266"/>
    </location>
</feature>
<dbReference type="GO" id="GO:0003682">
    <property type="term" value="F:chromatin binding"/>
    <property type="evidence" value="ECO:0007669"/>
    <property type="project" value="TreeGrafter"/>
</dbReference>
<name>A0A8J2L191_9HEXA</name>
<dbReference type="EC" id="2.7.7.7" evidence="1"/>
<dbReference type="GO" id="GO:0003688">
    <property type="term" value="F:DNA replication origin binding"/>
    <property type="evidence" value="ECO:0007669"/>
    <property type="project" value="TreeGrafter"/>
</dbReference>